<dbReference type="SUPFAM" id="SSF56219">
    <property type="entry name" value="DNase I-like"/>
    <property type="match status" value="1"/>
</dbReference>
<dbReference type="InterPro" id="IPR036691">
    <property type="entry name" value="Endo/exonu/phosph_ase_sf"/>
</dbReference>
<dbReference type="Gene3D" id="3.60.10.10">
    <property type="entry name" value="Endonuclease/exonuclease/phosphatase"/>
    <property type="match status" value="1"/>
</dbReference>
<organism evidence="6 9">
    <name type="scientific">Myxococcus virescens</name>
    <dbReference type="NCBI Taxonomy" id="83456"/>
    <lineage>
        <taxon>Bacteria</taxon>
        <taxon>Pseudomonadati</taxon>
        <taxon>Myxococcota</taxon>
        <taxon>Myxococcia</taxon>
        <taxon>Myxococcales</taxon>
        <taxon>Cystobacterineae</taxon>
        <taxon>Myxococcaceae</taxon>
        <taxon>Myxococcus</taxon>
    </lineage>
</organism>
<dbReference type="CDD" id="cd10282">
    <property type="entry name" value="DNase1"/>
    <property type="match status" value="1"/>
</dbReference>
<keyword evidence="2" id="KW-0540">Nuclease</keyword>
<feature type="domain" description="Endonuclease/exonuclease/phosphatase" evidence="5">
    <location>
        <begin position="34"/>
        <end position="275"/>
    </location>
</feature>
<gene>
    <name evidence="6" type="ORF">MVI01_41370</name>
    <name evidence="7" type="ORF">SAMN04488504_11982</name>
</gene>
<dbReference type="InterPro" id="IPR005135">
    <property type="entry name" value="Endo/exonuclease/phosphatase"/>
</dbReference>
<keyword evidence="3" id="KW-0378">Hydrolase</keyword>
<dbReference type="SMART" id="SM00476">
    <property type="entry name" value="DNaseIc"/>
    <property type="match status" value="1"/>
</dbReference>
<dbReference type="Pfam" id="PF03372">
    <property type="entry name" value="Exo_endo_phos"/>
    <property type="match status" value="1"/>
</dbReference>
<protein>
    <submittedName>
        <fullName evidence="6 7">Deoxyribonuclease</fullName>
    </submittedName>
</protein>
<keyword evidence="8" id="KW-1185">Reference proteome</keyword>
<sequence length="283" mass="31700">MLALKTFTRTFVATFFVLGLMTWAREASAAIKVASWNIQVFGQKKVMNADVMRVIVDTVKQYDLILVQEIRDPTDIATTALMKQLNAATGNAYSILVSNRLGRANTTEQYAFIYKKSALKMVDSYHYADSADLFAREPFVVRFSTTQATAKNFFVVPLHAESSAAVAEIGSLVKVYDDAAKRWNIKNGILMGDWQAGCSYFAKKYWETNPLRSDSRFTWLIGDDTKSSVGKASCPYDRAVVAGDKLRAHAAKGRTVYLDTKFNLTTDSMKLVSDHYPIEFELN</sequence>
<accession>A0A511HFM8</accession>
<dbReference type="GO" id="GO:0003677">
    <property type="term" value="F:DNA binding"/>
    <property type="evidence" value="ECO:0007669"/>
    <property type="project" value="TreeGrafter"/>
</dbReference>
<dbReference type="GO" id="GO:0006308">
    <property type="term" value="P:DNA catabolic process"/>
    <property type="evidence" value="ECO:0007669"/>
    <property type="project" value="InterPro"/>
</dbReference>
<comment type="similarity">
    <text evidence="1">Belongs to the DNase I family.</text>
</comment>
<dbReference type="RefSeq" id="WP_090494687.1">
    <property type="nucleotide sequence ID" value="NZ_BJVY01000024.1"/>
</dbReference>
<keyword evidence="4" id="KW-1015">Disulfide bond</keyword>
<evidence type="ECO:0000256" key="4">
    <source>
        <dbReference type="PIRSR" id="PIRSR000988-3"/>
    </source>
</evidence>
<reference evidence="7 8" key="1">
    <citation type="submission" date="2016-10" db="EMBL/GenBank/DDBJ databases">
        <authorList>
            <person name="Varghese N."/>
            <person name="Submissions S."/>
        </authorList>
    </citation>
    <scope>NUCLEOTIDE SEQUENCE [LARGE SCALE GENOMIC DNA]</scope>
    <source>
        <strain evidence="7 8">DSM 2260</strain>
    </source>
</reference>
<evidence type="ECO:0000259" key="5">
    <source>
        <dbReference type="Pfam" id="PF03372"/>
    </source>
</evidence>
<proteinExistence type="inferred from homology"/>
<feature type="disulfide bond" description="Essential for enzymatic activity" evidence="4">
    <location>
        <begin position="198"/>
        <end position="234"/>
    </location>
</feature>
<dbReference type="EMBL" id="FNAJ01000019">
    <property type="protein sequence ID" value="SDF07940.1"/>
    <property type="molecule type" value="Genomic_DNA"/>
</dbReference>
<evidence type="ECO:0000256" key="3">
    <source>
        <dbReference type="ARBA" id="ARBA00022801"/>
    </source>
</evidence>
<dbReference type="PANTHER" id="PTHR11371:SF31">
    <property type="entry name" value="EXTRACELLULAR NUCLEASE"/>
    <property type="match status" value="1"/>
</dbReference>
<evidence type="ECO:0000313" key="6">
    <source>
        <dbReference type="EMBL" id="GEL72353.1"/>
    </source>
</evidence>
<dbReference type="EMBL" id="BJVY01000024">
    <property type="protein sequence ID" value="GEL72353.1"/>
    <property type="molecule type" value="Genomic_DNA"/>
</dbReference>
<name>A0A511HFM8_9BACT</name>
<dbReference type="Proteomes" id="UP000321224">
    <property type="component" value="Unassembled WGS sequence"/>
</dbReference>
<comment type="caution">
    <text evidence="6">The sequence shown here is derived from an EMBL/GenBank/DDBJ whole genome shotgun (WGS) entry which is preliminary data.</text>
</comment>
<dbReference type="Proteomes" id="UP000198717">
    <property type="component" value="Unassembled WGS sequence"/>
</dbReference>
<evidence type="ECO:0000313" key="8">
    <source>
        <dbReference type="Proteomes" id="UP000198717"/>
    </source>
</evidence>
<dbReference type="InterPro" id="IPR016202">
    <property type="entry name" value="DNase_I"/>
</dbReference>
<evidence type="ECO:0000313" key="9">
    <source>
        <dbReference type="Proteomes" id="UP000321224"/>
    </source>
</evidence>
<evidence type="ECO:0000313" key="7">
    <source>
        <dbReference type="EMBL" id="SDF07940.1"/>
    </source>
</evidence>
<evidence type="ECO:0000256" key="1">
    <source>
        <dbReference type="ARBA" id="ARBA00007359"/>
    </source>
</evidence>
<evidence type="ECO:0000256" key="2">
    <source>
        <dbReference type="ARBA" id="ARBA00022722"/>
    </source>
</evidence>
<dbReference type="PIRSF" id="PIRSF000988">
    <property type="entry name" value="DNase_I_euk"/>
    <property type="match status" value="1"/>
</dbReference>
<dbReference type="GO" id="GO:0004530">
    <property type="term" value="F:deoxyribonuclease I activity"/>
    <property type="evidence" value="ECO:0007669"/>
    <property type="project" value="TreeGrafter"/>
</dbReference>
<dbReference type="PRINTS" id="PR00130">
    <property type="entry name" value="DNASEI"/>
</dbReference>
<reference evidence="6 9" key="2">
    <citation type="submission" date="2019-07" db="EMBL/GenBank/DDBJ databases">
        <title>Whole genome shotgun sequence of Myxococcus virescens NBRC 100334.</title>
        <authorList>
            <person name="Hosoyama A."/>
            <person name="Uohara A."/>
            <person name="Ohji S."/>
            <person name="Ichikawa N."/>
        </authorList>
    </citation>
    <scope>NUCLEOTIDE SEQUENCE [LARGE SCALE GENOMIC DNA]</scope>
    <source>
        <strain evidence="6 9">NBRC 100334</strain>
    </source>
</reference>
<dbReference type="PANTHER" id="PTHR11371">
    <property type="entry name" value="DEOXYRIBONUCLEASE"/>
    <property type="match status" value="1"/>
</dbReference>
<dbReference type="AlphaFoldDB" id="A0A511HFM8"/>